<dbReference type="GeneID" id="25563249"/>
<keyword evidence="3" id="KW-1185">Reference proteome</keyword>
<proteinExistence type="predicted"/>
<dbReference type="AlphaFoldDB" id="A0A0L0D590"/>
<dbReference type="RefSeq" id="XP_013759579.1">
    <property type="nucleotide sequence ID" value="XM_013904125.1"/>
</dbReference>
<evidence type="ECO:0000313" key="3">
    <source>
        <dbReference type="Proteomes" id="UP000054408"/>
    </source>
</evidence>
<protein>
    <submittedName>
        <fullName evidence="2">Uncharacterized protein</fullName>
    </submittedName>
</protein>
<evidence type="ECO:0000313" key="2">
    <source>
        <dbReference type="EMBL" id="KNC47236.1"/>
    </source>
</evidence>
<sequence length="162" mass="17907">MPRRKRRSRRSAANISTEPEELKMPEAAVSVSEIIRFLFPSNEWFPHSTARLSLLAEYGPLKGGVLCGGPQGKHKVSQMELRMMISQNEPPADDPDGPLPNYSKKQVIALLSSLPSAVFSRAGRLVAVSFHELQAAAIADRERIDLARRSPLRQLPTAEPVL</sequence>
<dbReference type="EMBL" id="GL349446">
    <property type="protein sequence ID" value="KNC47236.1"/>
    <property type="molecule type" value="Genomic_DNA"/>
</dbReference>
<name>A0A0L0D590_THETB</name>
<organism evidence="2 3">
    <name type="scientific">Thecamonas trahens ATCC 50062</name>
    <dbReference type="NCBI Taxonomy" id="461836"/>
    <lineage>
        <taxon>Eukaryota</taxon>
        <taxon>Apusozoa</taxon>
        <taxon>Apusomonadida</taxon>
        <taxon>Apusomonadidae</taxon>
        <taxon>Thecamonas</taxon>
    </lineage>
</organism>
<reference evidence="2 3" key="1">
    <citation type="submission" date="2010-05" db="EMBL/GenBank/DDBJ databases">
        <title>The Genome Sequence of Thecamonas trahens ATCC 50062.</title>
        <authorList>
            <consortium name="The Broad Institute Genome Sequencing Platform"/>
            <person name="Russ C."/>
            <person name="Cuomo C."/>
            <person name="Shea T."/>
            <person name="Young S.K."/>
            <person name="Zeng Q."/>
            <person name="Koehrsen M."/>
            <person name="Haas B."/>
            <person name="Borodovsky M."/>
            <person name="Guigo R."/>
            <person name="Alvarado L."/>
            <person name="Berlin A."/>
            <person name="Bochicchio J."/>
            <person name="Borenstein D."/>
            <person name="Chapman S."/>
            <person name="Chen Z."/>
            <person name="Freedman E."/>
            <person name="Gellesch M."/>
            <person name="Goldberg J."/>
            <person name="Griggs A."/>
            <person name="Gujja S."/>
            <person name="Heilman E."/>
            <person name="Heiman D."/>
            <person name="Hepburn T."/>
            <person name="Howarth C."/>
            <person name="Jen D."/>
            <person name="Larson L."/>
            <person name="Mehta T."/>
            <person name="Park D."/>
            <person name="Pearson M."/>
            <person name="Roberts A."/>
            <person name="Saif S."/>
            <person name="Shenoy N."/>
            <person name="Sisk P."/>
            <person name="Stolte C."/>
            <person name="Sykes S."/>
            <person name="Thomson T."/>
            <person name="Walk T."/>
            <person name="White J."/>
            <person name="Yandava C."/>
            <person name="Burger G."/>
            <person name="Gray M.W."/>
            <person name="Holland P.W.H."/>
            <person name="King N."/>
            <person name="Lang F.B.F."/>
            <person name="Roger A.J."/>
            <person name="Ruiz-Trillo I."/>
            <person name="Lander E."/>
            <person name="Nusbaum C."/>
        </authorList>
    </citation>
    <scope>NUCLEOTIDE SEQUENCE [LARGE SCALE GENOMIC DNA]</scope>
    <source>
        <strain evidence="2 3">ATCC 50062</strain>
    </source>
</reference>
<feature type="region of interest" description="Disordered" evidence="1">
    <location>
        <begin position="1"/>
        <end position="21"/>
    </location>
</feature>
<accession>A0A0L0D590</accession>
<dbReference type="Proteomes" id="UP000054408">
    <property type="component" value="Unassembled WGS sequence"/>
</dbReference>
<feature type="compositionally biased region" description="Basic residues" evidence="1">
    <location>
        <begin position="1"/>
        <end position="10"/>
    </location>
</feature>
<gene>
    <name evidence="2" type="ORF">AMSG_03665</name>
</gene>
<evidence type="ECO:0000256" key="1">
    <source>
        <dbReference type="SAM" id="MobiDB-lite"/>
    </source>
</evidence>